<proteinExistence type="predicted"/>
<dbReference type="Proteomes" id="UP000793456">
    <property type="component" value="Chromosome X"/>
</dbReference>
<evidence type="ECO:0000313" key="2">
    <source>
        <dbReference type="Proteomes" id="UP000793456"/>
    </source>
</evidence>
<evidence type="ECO:0000313" key="1">
    <source>
        <dbReference type="EMBL" id="TMS14210.1"/>
    </source>
</evidence>
<keyword evidence="2" id="KW-1185">Reference proteome</keyword>
<accession>A0ACD3R487</accession>
<sequence>MSQLVKKKSICSAAQSRGFNYVNRKSLQQFFLEAQRQIFVNILLCCELHLTVITETLSTRASDVCTLLSSYCNLLLWLLPCLALANCSFLVDEKQINTGAPARE</sequence>
<protein>
    <submittedName>
        <fullName evidence="1">Uncharacterized protein</fullName>
    </submittedName>
</protein>
<reference evidence="1" key="1">
    <citation type="submission" date="2018-11" db="EMBL/GenBank/DDBJ databases">
        <title>The sequence and de novo assembly of Larimichthys crocea genome using PacBio and Hi-C technologies.</title>
        <authorList>
            <person name="Xu P."/>
            <person name="Chen B."/>
            <person name="Zhou Z."/>
            <person name="Ke Q."/>
            <person name="Wu Y."/>
            <person name="Bai H."/>
            <person name="Pu F."/>
        </authorList>
    </citation>
    <scope>NUCLEOTIDE SEQUENCE</scope>
    <source>
        <tissue evidence="1">Muscle</tissue>
    </source>
</reference>
<organism evidence="1 2">
    <name type="scientific">Larimichthys crocea</name>
    <name type="common">Large yellow croaker</name>
    <name type="synonym">Pseudosciaena crocea</name>
    <dbReference type="NCBI Taxonomy" id="215358"/>
    <lineage>
        <taxon>Eukaryota</taxon>
        <taxon>Metazoa</taxon>
        <taxon>Chordata</taxon>
        <taxon>Craniata</taxon>
        <taxon>Vertebrata</taxon>
        <taxon>Euteleostomi</taxon>
        <taxon>Actinopterygii</taxon>
        <taxon>Neopterygii</taxon>
        <taxon>Teleostei</taxon>
        <taxon>Neoteleostei</taxon>
        <taxon>Acanthomorphata</taxon>
        <taxon>Eupercaria</taxon>
        <taxon>Sciaenidae</taxon>
        <taxon>Larimichthys</taxon>
    </lineage>
</organism>
<comment type="caution">
    <text evidence="1">The sequence shown here is derived from an EMBL/GenBank/DDBJ whole genome shotgun (WGS) entry which is preliminary data.</text>
</comment>
<dbReference type="EMBL" id="CM011683">
    <property type="protein sequence ID" value="TMS14210.1"/>
    <property type="molecule type" value="Genomic_DNA"/>
</dbReference>
<gene>
    <name evidence="1" type="ORF">E3U43_022690</name>
</gene>
<name>A0ACD3R487_LARCR</name>